<sequence>MTLLTDKQREEVVEAMRTKRRELIAKPLDRIYGDLLTAALPAIERAVLDGIGAEMADRQWCEGMKTAAAMLDNHVYGLMTWPVSEQEKYLAAMREIDRRVAVTQAAIAESRAERRALAGEVG</sequence>
<dbReference type="KEGG" id="apol:K9D25_02770"/>
<dbReference type="Proteomes" id="UP000831684">
    <property type="component" value="Chromosome"/>
</dbReference>
<gene>
    <name evidence="1" type="ORF">K9D25_02770</name>
</gene>
<dbReference type="EMBL" id="CP083239">
    <property type="protein sequence ID" value="UOK71663.1"/>
    <property type="molecule type" value="Genomic_DNA"/>
</dbReference>
<proteinExistence type="predicted"/>
<dbReference type="RefSeq" id="WP_244379020.1">
    <property type="nucleotide sequence ID" value="NZ_CP083239.1"/>
</dbReference>
<protein>
    <submittedName>
        <fullName evidence="1">Uncharacterized protein</fullName>
    </submittedName>
</protein>
<name>A0A9E7CVV8_9HYPH</name>
<organism evidence="1 2">
    <name type="scientific">Ancylobacter polymorphus</name>
    <dbReference type="NCBI Taxonomy" id="223390"/>
    <lineage>
        <taxon>Bacteria</taxon>
        <taxon>Pseudomonadati</taxon>
        <taxon>Pseudomonadota</taxon>
        <taxon>Alphaproteobacteria</taxon>
        <taxon>Hyphomicrobiales</taxon>
        <taxon>Xanthobacteraceae</taxon>
        <taxon>Ancylobacter</taxon>
    </lineage>
</organism>
<evidence type="ECO:0000313" key="2">
    <source>
        <dbReference type="Proteomes" id="UP000831684"/>
    </source>
</evidence>
<accession>A0A9E7CVV8</accession>
<reference evidence="1" key="1">
    <citation type="submission" date="2021-09" db="EMBL/GenBank/DDBJ databases">
        <title>Network and meta-omics reveal the key degrader and cooperation patterns in an efficient 1,4-dioxane-degrading microbial community.</title>
        <authorList>
            <person name="Dai C."/>
        </authorList>
    </citation>
    <scope>NUCLEOTIDE SEQUENCE</scope>
    <source>
        <strain evidence="1">ZM13</strain>
    </source>
</reference>
<evidence type="ECO:0000313" key="1">
    <source>
        <dbReference type="EMBL" id="UOK71663.1"/>
    </source>
</evidence>
<dbReference type="AlphaFoldDB" id="A0A9E7CVV8"/>